<accession>A0ABV9T7R3</accession>
<dbReference type="Pfam" id="PF05708">
    <property type="entry name" value="Peptidase_C92"/>
    <property type="match status" value="1"/>
</dbReference>
<dbReference type="Proteomes" id="UP001595818">
    <property type="component" value="Unassembled WGS sequence"/>
</dbReference>
<reference evidence="3" key="1">
    <citation type="journal article" date="2019" name="Int. J. Syst. Evol. Microbiol.">
        <title>The Global Catalogue of Microorganisms (GCM) 10K type strain sequencing project: providing services to taxonomists for standard genome sequencing and annotation.</title>
        <authorList>
            <consortium name="The Broad Institute Genomics Platform"/>
            <consortium name="The Broad Institute Genome Sequencing Center for Infectious Disease"/>
            <person name="Wu L."/>
            <person name="Ma J."/>
        </authorList>
    </citation>
    <scope>NUCLEOTIDE SEQUENCE [LARGE SCALE GENOMIC DNA]</scope>
    <source>
        <strain evidence="3">CGMCC 4.7466</strain>
    </source>
</reference>
<feature type="signal peptide" evidence="1">
    <location>
        <begin position="1"/>
        <end position="23"/>
    </location>
</feature>
<name>A0ABV9T7R3_9BACT</name>
<sequence length="218" mass="24689">MRKIKILVLLVYSVLLDACQTTAPFEWQEGDILFQNGDCGDFCEAIRKVTEGYEGRDFSHNGILTKERGEWWVLEAVSAGVKLTPLDTFLYRHVNEKGRPKVHVGRLVPVYQKLIPQALEHGKTLLGKPYDHAFDLDNDAYYCSELIHLSFKKANGGQPVFQLQPMTFIDPETRETFPVWATYFEEMEVPIPEGEPGLNPGGMTLDPAITMVHAFSEN</sequence>
<dbReference type="EMBL" id="JBHSJJ010000018">
    <property type="protein sequence ID" value="MFC4874478.1"/>
    <property type="molecule type" value="Genomic_DNA"/>
</dbReference>
<gene>
    <name evidence="2" type="ORF">ACFPFU_22430</name>
</gene>
<dbReference type="RefSeq" id="WP_377068362.1">
    <property type="nucleotide sequence ID" value="NZ_JBHSJJ010000018.1"/>
</dbReference>
<dbReference type="Gene3D" id="3.90.1720.10">
    <property type="entry name" value="endopeptidase domain like (from Nostoc punctiforme)"/>
    <property type="match status" value="1"/>
</dbReference>
<organism evidence="2 3">
    <name type="scientific">Negadavirga shengliensis</name>
    <dbReference type="NCBI Taxonomy" id="1389218"/>
    <lineage>
        <taxon>Bacteria</taxon>
        <taxon>Pseudomonadati</taxon>
        <taxon>Bacteroidota</taxon>
        <taxon>Cytophagia</taxon>
        <taxon>Cytophagales</taxon>
        <taxon>Cyclobacteriaceae</taxon>
        <taxon>Negadavirga</taxon>
    </lineage>
</organism>
<proteinExistence type="predicted"/>
<dbReference type="SUPFAM" id="SSF54001">
    <property type="entry name" value="Cysteine proteinases"/>
    <property type="match status" value="1"/>
</dbReference>
<evidence type="ECO:0000313" key="3">
    <source>
        <dbReference type="Proteomes" id="UP001595818"/>
    </source>
</evidence>
<keyword evidence="1" id="KW-0732">Signal</keyword>
<feature type="chain" id="PRO_5045928906" evidence="1">
    <location>
        <begin position="24"/>
        <end position="218"/>
    </location>
</feature>
<protein>
    <submittedName>
        <fullName evidence="2">YiiX/YebB-like N1pC/P60 family cysteine hydrolase</fullName>
    </submittedName>
</protein>
<dbReference type="InterPro" id="IPR024453">
    <property type="entry name" value="Peptidase_C92"/>
</dbReference>
<keyword evidence="3" id="KW-1185">Reference proteome</keyword>
<comment type="caution">
    <text evidence="2">The sequence shown here is derived from an EMBL/GenBank/DDBJ whole genome shotgun (WGS) entry which is preliminary data.</text>
</comment>
<evidence type="ECO:0000313" key="2">
    <source>
        <dbReference type="EMBL" id="MFC4874478.1"/>
    </source>
</evidence>
<evidence type="ECO:0000256" key="1">
    <source>
        <dbReference type="SAM" id="SignalP"/>
    </source>
</evidence>
<dbReference type="InterPro" id="IPR038765">
    <property type="entry name" value="Papain-like_cys_pep_sf"/>
</dbReference>